<dbReference type="AlphaFoldDB" id="A0A183EDC6"/>
<organism evidence="3">
    <name type="scientific">Gongylonema pulchrum</name>
    <dbReference type="NCBI Taxonomy" id="637853"/>
    <lineage>
        <taxon>Eukaryota</taxon>
        <taxon>Metazoa</taxon>
        <taxon>Ecdysozoa</taxon>
        <taxon>Nematoda</taxon>
        <taxon>Chromadorea</taxon>
        <taxon>Rhabditida</taxon>
        <taxon>Spirurina</taxon>
        <taxon>Spiruromorpha</taxon>
        <taxon>Spiruroidea</taxon>
        <taxon>Gongylonematidae</taxon>
        <taxon>Gongylonema</taxon>
    </lineage>
</organism>
<reference evidence="3" key="1">
    <citation type="submission" date="2016-06" db="UniProtKB">
        <authorList>
            <consortium name="WormBaseParasite"/>
        </authorList>
    </citation>
    <scope>IDENTIFICATION</scope>
</reference>
<dbReference type="OrthoDB" id="10262287at2759"/>
<dbReference type="InterPro" id="IPR036045">
    <property type="entry name" value="Sec1-like_sf"/>
</dbReference>
<evidence type="ECO:0000313" key="1">
    <source>
        <dbReference type="EMBL" id="VDN32830.1"/>
    </source>
</evidence>
<name>A0A183EDC6_9BILA</name>
<dbReference type="EMBL" id="UYRT01087671">
    <property type="protein sequence ID" value="VDN32830.1"/>
    <property type="molecule type" value="Genomic_DNA"/>
</dbReference>
<protein>
    <submittedName>
        <fullName evidence="3">DHC_N2 domain-containing protein</fullName>
    </submittedName>
</protein>
<reference evidence="1 2" key="2">
    <citation type="submission" date="2018-11" db="EMBL/GenBank/DDBJ databases">
        <authorList>
            <consortium name="Pathogen Informatics"/>
        </authorList>
    </citation>
    <scope>NUCLEOTIDE SEQUENCE [LARGE SCALE GENOMIC DNA]</scope>
</reference>
<accession>A0A183EDC6</accession>
<proteinExistence type="predicted"/>
<gene>
    <name evidence="1" type="ORF">GPUH_LOCUS18967</name>
</gene>
<dbReference type="Gene3D" id="3.40.50.2060">
    <property type="match status" value="1"/>
</dbReference>
<dbReference type="WBParaSite" id="GPUH_0001899201-mRNA-1">
    <property type="protein sequence ID" value="GPUH_0001899201-mRNA-1"/>
    <property type="gene ID" value="GPUH_0001899201"/>
</dbReference>
<evidence type="ECO:0000313" key="3">
    <source>
        <dbReference type="WBParaSite" id="GPUH_0001899201-mRNA-1"/>
    </source>
</evidence>
<evidence type="ECO:0000313" key="2">
    <source>
        <dbReference type="Proteomes" id="UP000271098"/>
    </source>
</evidence>
<dbReference type="SUPFAM" id="SSF56815">
    <property type="entry name" value="Sec1/munc18-like (SM) proteins"/>
    <property type="match status" value="1"/>
</dbReference>
<dbReference type="InterPro" id="IPR043154">
    <property type="entry name" value="Sec-1-like_dom1"/>
</dbReference>
<keyword evidence="2" id="KW-1185">Reference proteome</keyword>
<dbReference type="Proteomes" id="UP000271098">
    <property type="component" value="Unassembled WGS sequence"/>
</dbReference>
<sequence>MVERKRIAHEALMKNNQKLLFDMLDSFDGPKIIVWDPALIKRFNMEHRVVSMLQLELLPGVPQAEHNHVLYILSGDKSSVKKLVTCLKHAHSDWTELEKCASAILQFEKLSSCLPTFRCKGKWAAQAHDEE</sequence>